<evidence type="ECO:0000313" key="1">
    <source>
        <dbReference type="EMBL" id="QGH71886.1"/>
    </source>
</evidence>
<dbReference type="EMBL" id="MN642089">
    <property type="protein sequence ID" value="QGH71886.1"/>
    <property type="molecule type" value="Genomic_DNA"/>
</dbReference>
<evidence type="ECO:0000313" key="2">
    <source>
        <dbReference type="Proteomes" id="UP000464669"/>
    </source>
</evidence>
<organism evidence="1 2">
    <name type="scientific">Klebsiella phage N1M2</name>
    <dbReference type="NCBI Taxonomy" id="2664939"/>
    <lineage>
        <taxon>Viruses</taxon>
        <taxon>Duplodnaviria</taxon>
        <taxon>Heunggongvirae</taxon>
        <taxon>Uroviricota</taxon>
        <taxon>Caudoviricetes</taxon>
        <taxon>Chimalliviridae</taxon>
        <taxon>Nimduovirus</taxon>
        <taxon>Nimduovirus N1M2</taxon>
    </lineage>
</organism>
<accession>A0A6B7ZEJ9</accession>
<proteinExistence type="predicted"/>
<dbReference type="Proteomes" id="UP000464669">
    <property type="component" value="Segment"/>
</dbReference>
<sequence length="583" mass="66475">MTNTAKDIIGALIYNTSVQLDFPDHKNKEGKVDPDNIVANFDMVESGYLQFQGKIYSKDELTSLVNQAISHRNGSILIDILKESGKIKDFPPAFMEKLYITAFEQAGFSLYPVSNRKEIDGKLFDVPEKYRTGVGYPSDKEVVALCHFYLKGIKGYEDPESKKTYRNKLFNLLHVYAHLQESVLTESLGVEWVANFKEGNKTFEDFKQAIDMATQGESLKYTREEQPYIYFQGRVHLNGPVAIHSPNDPDEEIKFLTNIMENTEDQESVVFTKAIAFIHRSAFQQEIYHFLTSLYDENEQYWLADNRQRADFVFNLVGRYMEECRAKTKIASTRYSEQPRDPQPTQGKEQMFNSNLTQAIQFLAHARGVSVETLVGELKQQLGNKQVTEQPKVQISGPDGEMLDQLKQIFGDDCVIVPISQGDDISEAIAKAIGNKKPSKEQELEKGLDDLTSRWAEILGVTDPEAIAHLRAAAAKSVQPKDEVKRPITTEVRHARTMEFEVLGEHNEVEERYRGLWNETTKLLTINYKSVGMDSYSQLVCIQFMDYSDAVSTFIGMCHNYGIKSVREIIQDFVEAYNGHFIE</sequence>
<keyword evidence="2" id="KW-1185">Reference proteome</keyword>
<protein>
    <submittedName>
        <fullName evidence="1">Uncharacterized protein</fullName>
    </submittedName>
</protein>
<reference evidence="1 2" key="1">
    <citation type="submission" date="2019-11" db="EMBL/GenBank/DDBJ databases">
        <authorList>
            <person name="Lewis R."/>
            <person name="Clooney A.G."/>
            <person name="Stockdale S.R."/>
            <person name="Buttimer C."/>
            <person name="Draper L.A."/>
            <person name="Ross R.P."/>
            <person name="Hill C."/>
        </authorList>
    </citation>
    <scope>NUCLEOTIDE SEQUENCE [LARGE SCALE GENOMIC DNA]</scope>
</reference>
<gene>
    <name evidence="1" type="ORF">N1M2_23</name>
</gene>
<name>A0A6B7ZEJ9_9CAUD</name>